<gene>
    <name evidence="1" type="ORF">E2C01_074158</name>
</gene>
<accession>A0A5B7I7C0</accession>
<organism evidence="1 2">
    <name type="scientific">Portunus trituberculatus</name>
    <name type="common">Swimming crab</name>
    <name type="synonym">Neptunus trituberculatus</name>
    <dbReference type="NCBI Taxonomy" id="210409"/>
    <lineage>
        <taxon>Eukaryota</taxon>
        <taxon>Metazoa</taxon>
        <taxon>Ecdysozoa</taxon>
        <taxon>Arthropoda</taxon>
        <taxon>Crustacea</taxon>
        <taxon>Multicrustacea</taxon>
        <taxon>Malacostraca</taxon>
        <taxon>Eumalacostraca</taxon>
        <taxon>Eucarida</taxon>
        <taxon>Decapoda</taxon>
        <taxon>Pleocyemata</taxon>
        <taxon>Brachyura</taxon>
        <taxon>Eubrachyura</taxon>
        <taxon>Portunoidea</taxon>
        <taxon>Portunidae</taxon>
        <taxon>Portuninae</taxon>
        <taxon>Portunus</taxon>
    </lineage>
</organism>
<evidence type="ECO:0000313" key="1">
    <source>
        <dbReference type="EMBL" id="MPC79622.1"/>
    </source>
</evidence>
<keyword evidence="2" id="KW-1185">Reference proteome</keyword>
<comment type="caution">
    <text evidence="1">The sequence shown here is derived from an EMBL/GenBank/DDBJ whole genome shotgun (WGS) entry which is preliminary data.</text>
</comment>
<dbReference type="AlphaFoldDB" id="A0A5B7I7C0"/>
<sequence length="75" mass="8359">MLKYLLWATSLSCIAREQAVLNQGLEGLGSRRGTVDPWVLRGPRGFQAHGFESYPRSECRLSFLTWGNDFLAGGL</sequence>
<reference evidence="1 2" key="1">
    <citation type="submission" date="2019-05" db="EMBL/GenBank/DDBJ databases">
        <title>Another draft genome of Portunus trituberculatus and its Hox gene families provides insights of decapod evolution.</title>
        <authorList>
            <person name="Jeong J.-H."/>
            <person name="Song I."/>
            <person name="Kim S."/>
            <person name="Choi T."/>
            <person name="Kim D."/>
            <person name="Ryu S."/>
            <person name="Kim W."/>
        </authorList>
    </citation>
    <scope>NUCLEOTIDE SEQUENCE [LARGE SCALE GENOMIC DNA]</scope>
    <source>
        <tissue evidence="1">Muscle</tissue>
    </source>
</reference>
<proteinExistence type="predicted"/>
<protein>
    <submittedName>
        <fullName evidence="1">Uncharacterized protein</fullName>
    </submittedName>
</protein>
<dbReference type="Proteomes" id="UP000324222">
    <property type="component" value="Unassembled WGS sequence"/>
</dbReference>
<evidence type="ECO:0000313" key="2">
    <source>
        <dbReference type="Proteomes" id="UP000324222"/>
    </source>
</evidence>
<dbReference type="EMBL" id="VSRR010051614">
    <property type="protein sequence ID" value="MPC79622.1"/>
    <property type="molecule type" value="Genomic_DNA"/>
</dbReference>
<name>A0A5B7I7C0_PORTR</name>